<dbReference type="AlphaFoldDB" id="A0A5M3WM57"/>
<dbReference type="InterPro" id="IPR003593">
    <property type="entry name" value="AAA+_ATPase"/>
</dbReference>
<dbReference type="RefSeq" id="WP_155355234.1">
    <property type="nucleotide sequence ID" value="NZ_BAAAHL010000027.1"/>
</dbReference>
<dbReference type="GO" id="GO:0016887">
    <property type="term" value="F:ATP hydrolysis activity"/>
    <property type="evidence" value="ECO:0007669"/>
    <property type="project" value="InterPro"/>
</dbReference>
<dbReference type="InterPro" id="IPR027417">
    <property type="entry name" value="P-loop_NTPase"/>
</dbReference>
<dbReference type="PANTHER" id="PTHR42788:SF13">
    <property type="entry name" value="ALIPHATIC SULFONATES IMPORT ATP-BINDING PROTEIN SSUB"/>
    <property type="match status" value="1"/>
</dbReference>
<comment type="caution">
    <text evidence="5">The sequence shown here is derived from an EMBL/GenBank/DDBJ whole genome shotgun (WGS) entry which is preliminary data.</text>
</comment>
<gene>
    <name evidence="5" type="ORF">Amac_033120</name>
</gene>
<feature type="domain" description="ABC transporter" evidence="4">
    <location>
        <begin position="25"/>
        <end position="255"/>
    </location>
</feature>
<keyword evidence="3 5" id="KW-0067">ATP-binding</keyword>
<dbReference type="Proteomes" id="UP000331127">
    <property type="component" value="Unassembled WGS sequence"/>
</dbReference>
<sequence length="275" mass="29962">MTTDSGELRVGTRGATNANVSAAALQHVHMTYQARRGENVLALKDVSLDILPKEFVTIIGPSGCGKSTLIKIIAGLVRPSSGEVLLGSSEVTGPSADVGLVFQQPVLLPWRNVSKNVSLPLEVLDSAKNDRRAAVEQLLDLVGLGKYGKHYPHELSGGMQQRVSIARALVHDPDVLLMDEPFGALDALTRDQMSFELMRIWSERSKTVVFVTHSIPEAILLADRVVVMSKSPGEIAEIIDIELPRPRRNEMVNTPEFGAYVQRARTLLNAETTAH</sequence>
<protein>
    <submittedName>
        <fullName evidence="5">ABC transporter ATP-binding protein</fullName>
    </submittedName>
</protein>
<dbReference type="Gene3D" id="3.40.50.300">
    <property type="entry name" value="P-loop containing nucleotide triphosphate hydrolases"/>
    <property type="match status" value="1"/>
</dbReference>
<dbReference type="PANTHER" id="PTHR42788">
    <property type="entry name" value="TAURINE IMPORT ATP-BINDING PROTEIN-RELATED"/>
    <property type="match status" value="1"/>
</dbReference>
<dbReference type="InterPro" id="IPR017871">
    <property type="entry name" value="ABC_transporter-like_CS"/>
</dbReference>
<evidence type="ECO:0000256" key="2">
    <source>
        <dbReference type="ARBA" id="ARBA00022741"/>
    </source>
</evidence>
<dbReference type="EMBL" id="BLAE01000017">
    <property type="protein sequence ID" value="GES09716.1"/>
    <property type="molecule type" value="Genomic_DNA"/>
</dbReference>
<keyword evidence="1" id="KW-0813">Transport</keyword>
<dbReference type="SUPFAM" id="SSF52540">
    <property type="entry name" value="P-loop containing nucleoside triphosphate hydrolases"/>
    <property type="match status" value="1"/>
</dbReference>
<dbReference type="PROSITE" id="PS50893">
    <property type="entry name" value="ABC_TRANSPORTER_2"/>
    <property type="match status" value="1"/>
</dbReference>
<keyword evidence="6" id="KW-1185">Reference proteome</keyword>
<proteinExistence type="predicted"/>
<dbReference type="GO" id="GO:0005524">
    <property type="term" value="F:ATP binding"/>
    <property type="evidence" value="ECO:0007669"/>
    <property type="project" value="UniProtKB-KW"/>
</dbReference>
<dbReference type="InterPro" id="IPR003439">
    <property type="entry name" value="ABC_transporter-like_ATP-bd"/>
</dbReference>
<accession>A0A5M3WM57</accession>
<evidence type="ECO:0000256" key="1">
    <source>
        <dbReference type="ARBA" id="ARBA00022448"/>
    </source>
</evidence>
<evidence type="ECO:0000313" key="5">
    <source>
        <dbReference type="EMBL" id="GES09716.1"/>
    </source>
</evidence>
<reference evidence="5 6" key="1">
    <citation type="submission" date="2019-10" db="EMBL/GenBank/DDBJ databases">
        <title>Whole genome shotgun sequence of Acrocarpospora macrocephala NBRC 16266.</title>
        <authorList>
            <person name="Ichikawa N."/>
            <person name="Kimura A."/>
            <person name="Kitahashi Y."/>
            <person name="Komaki H."/>
            <person name="Oguchi A."/>
        </authorList>
    </citation>
    <scope>NUCLEOTIDE SEQUENCE [LARGE SCALE GENOMIC DNA]</scope>
    <source>
        <strain evidence="5 6">NBRC 16266</strain>
    </source>
</reference>
<name>A0A5M3WM57_9ACTN</name>
<evidence type="ECO:0000256" key="3">
    <source>
        <dbReference type="ARBA" id="ARBA00022840"/>
    </source>
</evidence>
<evidence type="ECO:0000259" key="4">
    <source>
        <dbReference type="PROSITE" id="PS50893"/>
    </source>
</evidence>
<dbReference type="OrthoDB" id="3514167at2"/>
<evidence type="ECO:0000313" key="6">
    <source>
        <dbReference type="Proteomes" id="UP000331127"/>
    </source>
</evidence>
<dbReference type="PROSITE" id="PS00211">
    <property type="entry name" value="ABC_TRANSPORTER_1"/>
    <property type="match status" value="1"/>
</dbReference>
<dbReference type="CDD" id="cd03293">
    <property type="entry name" value="ABC_NrtD_SsuB_transporters"/>
    <property type="match status" value="1"/>
</dbReference>
<dbReference type="InterPro" id="IPR050166">
    <property type="entry name" value="ABC_transporter_ATP-bind"/>
</dbReference>
<dbReference type="Pfam" id="PF00005">
    <property type="entry name" value="ABC_tran"/>
    <property type="match status" value="1"/>
</dbReference>
<organism evidence="5 6">
    <name type="scientific">Acrocarpospora macrocephala</name>
    <dbReference type="NCBI Taxonomy" id="150177"/>
    <lineage>
        <taxon>Bacteria</taxon>
        <taxon>Bacillati</taxon>
        <taxon>Actinomycetota</taxon>
        <taxon>Actinomycetes</taxon>
        <taxon>Streptosporangiales</taxon>
        <taxon>Streptosporangiaceae</taxon>
        <taxon>Acrocarpospora</taxon>
    </lineage>
</organism>
<dbReference type="SMART" id="SM00382">
    <property type="entry name" value="AAA"/>
    <property type="match status" value="1"/>
</dbReference>
<keyword evidence="2" id="KW-0547">Nucleotide-binding</keyword>